<dbReference type="Proteomes" id="UP000051260">
    <property type="component" value="Unassembled WGS sequence"/>
</dbReference>
<evidence type="ECO:0000313" key="4">
    <source>
        <dbReference type="Proteomes" id="UP000051260"/>
    </source>
</evidence>
<dbReference type="STRING" id="1715692.RUE5091_01919"/>
<sequence length="74" mass="8231">MLLGQLQVPFRQLSILDGQTLDFMLSEKRDTKSAKKFFANALCVNGIPKRITIDKSSSDTCGDRDRQLDTEGPA</sequence>
<evidence type="ECO:0000313" key="3">
    <source>
        <dbReference type="EMBL" id="CUJ98405.1"/>
    </source>
</evidence>
<feature type="region of interest" description="Disordered" evidence="1">
    <location>
        <begin position="55"/>
        <end position="74"/>
    </location>
</feature>
<reference evidence="4" key="1">
    <citation type="submission" date="2015-09" db="EMBL/GenBank/DDBJ databases">
        <authorList>
            <person name="Rodrigo-Torres L."/>
            <person name="Arahal D.R."/>
        </authorList>
    </citation>
    <scope>NUCLEOTIDE SEQUENCE [LARGE SCALE GENOMIC DNA]</scope>
    <source>
        <strain evidence="4">CECT 5091</strain>
    </source>
</reference>
<protein>
    <recommendedName>
        <fullName evidence="2">DDE domain-containing protein</fullName>
    </recommendedName>
</protein>
<keyword evidence="4" id="KW-1185">Reference proteome</keyword>
<gene>
    <name evidence="3" type="ORF">RUE5091_01919</name>
</gene>
<evidence type="ECO:0000256" key="1">
    <source>
        <dbReference type="SAM" id="MobiDB-lite"/>
    </source>
</evidence>
<organism evidence="3 4">
    <name type="scientific">Ruegeria denitrificans</name>
    <dbReference type="NCBI Taxonomy" id="1715692"/>
    <lineage>
        <taxon>Bacteria</taxon>
        <taxon>Pseudomonadati</taxon>
        <taxon>Pseudomonadota</taxon>
        <taxon>Alphaproteobacteria</taxon>
        <taxon>Rhodobacterales</taxon>
        <taxon>Roseobacteraceae</taxon>
        <taxon>Ruegeria</taxon>
    </lineage>
</organism>
<dbReference type="InterPro" id="IPR032874">
    <property type="entry name" value="DDE_dom"/>
</dbReference>
<proteinExistence type="predicted"/>
<name>A0A0P1I8Q5_9RHOB</name>
<dbReference type="Pfam" id="PF13610">
    <property type="entry name" value="DDE_Tnp_IS240"/>
    <property type="match status" value="1"/>
</dbReference>
<dbReference type="EMBL" id="CYUD01000005">
    <property type="protein sequence ID" value="CUJ98405.1"/>
    <property type="molecule type" value="Genomic_DNA"/>
</dbReference>
<accession>A0A0P1I8Q5</accession>
<feature type="domain" description="DDE" evidence="2">
    <location>
        <begin position="17"/>
        <end position="58"/>
    </location>
</feature>
<dbReference type="AlphaFoldDB" id="A0A0P1I8Q5"/>
<dbReference type="OrthoDB" id="4315389at2"/>
<evidence type="ECO:0000259" key="2">
    <source>
        <dbReference type="Pfam" id="PF13610"/>
    </source>
</evidence>